<sequence>MTPNNKHKSLEIGIDNRQAELELDFEEDLEELESELESDVNKMVEKILEYRPTIPYQLKATLPLVLSSQRPNFPDVRSELGSSGELNPGYEASQVNYKGEKPMGFALFSNARFAVAAKDALQFFEMPRHEAVQALDVYKRAGQQVKI</sequence>
<keyword evidence="2" id="KW-0808">Transferase</keyword>
<gene>
    <name evidence="2" type="ORF">F3Y22_tig00110890pilonHSYRG01421</name>
</gene>
<comment type="caution">
    <text evidence="2">The sequence shown here is derived from an EMBL/GenBank/DDBJ whole genome shotgun (WGS) entry which is preliminary data.</text>
</comment>
<protein>
    <submittedName>
        <fullName evidence="2">Seven transmembrane domain-containing tyrosine-protein kinase 1</fullName>
    </submittedName>
</protein>
<proteinExistence type="predicted"/>
<evidence type="ECO:0000256" key="1">
    <source>
        <dbReference type="SAM" id="Coils"/>
    </source>
</evidence>
<keyword evidence="2" id="KW-0472">Membrane</keyword>
<dbReference type="EMBL" id="VEPZ02001149">
    <property type="protein sequence ID" value="KAE8691441.1"/>
    <property type="molecule type" value="Genomic_DNA"/>
</dbReference>
<keyword evidence="3" id="KW-1185">Reference proteome</keyword>
<dbReference type="GO" id="GO:0016301">
    <property type="term" value="F:kinase activity"/>
    <property type="evidence" value="ECO:0007669"/>
    <property type="project" value="UniProtKB-KW"/>
</dbReference>
<feature type="coiled-coil region" evidence="1">
    <location>
        <begin position="22"/>
        <end position="49"/>
    </location>
</feature>
<reference evidence="2" key="1">
    <citation type="submission" date="2019-09" db="EMBL/GenBank/DDBJ databases">
        <title>Draft genome information of white flower Hibiscus syriacus.</title>
        <authorList>
            <person name="Kim Y.-M."/>
        </authorList>
    </citation>
    <scope>NUCLEOTIDE SEQUENCE [LARGE SCALE GENOMIC DNA]</scope>
    <source>
        <strain evidence="2">YM2019G1</strain>
    </source>
</reference>
<dbReference type="PANTHER" id="PTHR36045:SF2">
    <property type="entry name" value="OS04G0558500 PROTEIN"/>
    <property type="match status" value="1"/>
</dbReference>
<evidence type="ECO:0000313" key="2">
    <source>
        <dbReference type="EMBL" id="KAE8691441.1"/>
    </source>
</evidence>
<name>A0A6A2ZHF6_HIBSY</name>
<organism evidence="2 3">
    <name type="scientific">Hibiscus syriacus</name>
    <name type="common">Rose of Sharon</name>
    <dbReference type="NCBI Taxonomy" id="106335"/>
    <lineage>
        <taxon>Eukaryota</taxon>
        <taxon>Viridiplantae</taxon>
        <taxon>Streptophyta</taxon>
        <taxon>Embryophyta</taxon>
        <taxon>Tracheophyta</taxon>
        <taxon>Spermatophyta</taxon>
        <taxon>Magnoliopsida</taxon>
        <taxon>eudicotyledons</taxon>
        <taxon>Gunneridae</taxon>
        <taxon>Pentapetalae</taxon>
        <taxon>rosids</taxon>
        <taxon>malvids</taxon>
        <taxon>Malvales</taxon>
        <taxon>Malvaceae</taxon>
        <taxon>Malvoideae</taxon>
        <taxon>Hibiscus</taxon>
    </lineage>
</organism>
<keyword evidence="2" id="KW-0418">Kinase</keyword>
<dbReference type="Proteomes" id="UP000436088">
    <property type="component" value="Unassembled WGS sequence"/>
</dbReference>
<keyword evidence="2" id="KW-0812">Transmembrane</keyword>
<accession>A0A6A2ZHF6</accession>
<dbReference type="AlphaFoldDB" id="A0A6A2ZHF6"/>
<evidence type="ECO:0000313" key="3">
    <source>
        <dbReference type="Proteomes" id="UP000436088"/>
    </source>
</evidence>
<dbReference type="PANTHER" id="PTHR36045">
    <property type="entry name" value="OS04G0558500 PROTEIN"/>
    <property type="match status" value="1"/>
</dbReference>
<keyword evidence="1" id="KW-0175">Coiled coil</keyword>